<dbReference type="Gene3D" id="2.10.109.10">
    <property type="entry name" value="Umud Fragment, subunit A"/>
    <property type="match status" value="1"/>
</dbReference>
<comment type="caution">
    <text evidence="2">The sequence shown here is derived from an EMBL/GenBank/DDBJ whole genome shotgun (WGS) entry which is preliminary data.</text>
</comment>
<dbReference type="CDD" id="cd06462">
    <property type="entry name" value="Peptidase_S24_S26"/>
    <property type="match status" value="1"/>
</dbReference>
<sequence>METIGERLKQARVAKDMTQDSLVAALKKADPTLTVTRMNISHLENNMISSMKERLFLAVTQVLSCDPSWLVYGTGQMIANPLQENRGNVAQIDHSALLCPIISWDKANAFSQASTPYSPDKYEYMACPIPTGEGTYILKIQEDAMAPKFVKDDLIFVDPTQTEGKHGTYVIVTRTDSNETTLKQLQILDGKKYLRAFNYPSELEFVPMTGNNNIIGTVVTHLKPL</sequence>
<gene>
    <name evidence="2" type="ORF">SBX64_15925</name>
</gene>
<dbReference type="Pfam" id="PF00717">
    <property type="entry name" value="Peptidase_S24"/>
    <property type="match status" value="1"/>
</dbReference>
<keyword evidence="3" id="KW-1185">Reference proteome</keyword>
<reference evidence="2 3" key="1">
    <citation type="submission" date="2023-11" db="EMBL/GenBank/DDBJ databases">
        <title>Plant-associative lifestyle of Vibrio porteresiae and its evolutionary dynamics.</title>
        <authorList>
            <person name="Rameshkumar N."/>
            <person name="Kirti K."/>
        </authorList>
    </citation>
    <scope>NUCLEOTIDE SEQUENCE [LARGE SCALE GENOMIC DNA]</scope>
    <source>
        <strain evidence="2 3">MSSRF7</strain>
    </source>
</reference>
<name>A0ABU4IXA2_9VIBR</name>
<dbReference type="SUPFAM" id="SSF51306">
    <property type="entry name" value="LexA/Signal peptidase"/>
    <property type="match status" value="1"/>
</dbReference>
<evidence type="ECO:0000313" key="2">
    <source>
        <dbReference type="EMBL" id="MDW6094027.1"/>
    </source>
</evidence>
<dbReference type="InterPro" id="IPR001387">
    <property type="entry name" value="Cro/C1-type_HTH"/>
</dbReference>
<evidence type="ECO:0000259" key="1">
    <source>
        <dbReference type="Pfam" id="PF00717"/>
    </source>
</evidence>
<dbReference type="InterPro" id="IPR010982">
    <property type="entry name" value="Lambda_DNA-bd_dom_sf"/>
</dbReference>
<proteinExistence type="predicted"/>
<dbReference type="Gene3D" id="1.10.260.40">
    <property type="entry name" value="lambda repressor-like DNA-binding domains"/>
    <property type="match status" value="1"/>
</dbReference>
<feature type="domain" description="Peptidase S24/S26A/S26B/S26C" evidence="1">
    <location>
        <begin position="100"/>
        <end position="219"/>
    </location>
</feature>
<dbReference type="CDD" id="cd00093">
    <property type="entry name" value="HTH_XRE"/>
    <property type="match status" value="1"/>
</dbReference>
<protein>
    <submittedName>
        <fullName evidence="2">S24 family peptidase</fullName>
    </submittedName>
</protein>
<organism evidence="2 3">
    <name type="scientific">Vibrio rhizosphaerae</name>
    <dbReference type="NCBI Taxonomy" id="398736"/>
    <lineage>
        <taxon>Bacteria</taxon>
        <taxon>Pseudomonadati</taxon>
        <taxon>Pseudomonadota</taxon>
        <taxon>Gammaproteobacteria</taxon>
        <taxon>Vibrionales</taxon>
        <taxon>Vibrionaceae</taxon>
        <taxon>Vibrio</taxon>
    </lineage>
</organism>
<dbReference type="SUPFAM" id="SSF47413">
    <property type="entry name" value="lambda repressor-like DNA-binding domains"/>
    <property type="match status" value="1"/>
</dbReference>
<dbReference type="EMBL" id="JAWRCP010000002">
    <property type="protein sequence ID" value="MDW6094027.1"/>
    <property type="molecule type" value="Genomic_DNA"/>
</dbReference>
<dbReference type="InterPro" id="IPR036286">
    <property type="entry name" value="LexA/Signal_pep-like_sf"/>
</dbReference>
<accession>A0ABU4IXA2</accession>
<dbReference type="RefSeq" id="WP_318585381.1">
    <property type="nucleotide sequence ID" value="NZ_JAWRCP010000002.1"/>
</dbReference>
<dbReference type="InterPro" id="IPR015927">
    <property type="entry name" value="Peptidase_S24_S26A/B/C"/>
</dbReference>
<dbReference type="Proteomes" id="UP001279860">
    <property type="component" value="Unassembled WGS sequence"/>
</dbReference>
<evidence type="ECO:0000313" key="3">
    <source>
        <dbReference type="Proteomes" id="UP001279860"/>
    </source>
</evidence>